<evidence type="ECO:0000313" key="3">
    <source>
        <dbReference type="Proteomes" id="UP001292182"/>
    </source>
</evidence>
<reference evidence="3" key="1">
    <citation type="submission" date="2023-07" db="EMBL/GenBank/DDBJ databases">
        <title>Whole genome sequence analysis of rice epiphytic Sphingomonas sanguinis OsEp_Plm_15B2.</title>
        <authorList>
            <person name="Sahu K.P."/>
            <person name="Asharani P."/>
            <person name="Reddy B."/>
            <person name="Kumar A."/>
        </authorList>
    </citation>
    <scope>NUCLEOTIDE SEQUENCE [LARGE SCALE GENOMIC DNA]</scope>
    <source>
        <strain evidence="3">OsEp_Plm_15B2</strain>
    </source>
</reference>
<feature type="signal peptide" evidence="1">
    <location>
        <begin position="1"/>
        <end position="17"/>
    </location>
</feature>
<protein>
    <submittedName>
        <fullName evidence="2">Uncharacterized protein</fullName>
    </submittedName>
</protein>
<dbReference type="RefSeq" id="WP_219018872.1">
    <property type="nucleotide sequence ID" value="NZ_CP079203.1"/>
</dbReference>
<evidence type="ECO:0000313" key="2">
    <source>
        <dbReference type="EMBL" id="MDZ7283623.1"/>
    </source>
</evidence>
<proteinExistence type="predicted"/>
<dbReference type="Proteomes" id="UP001292182">
    <property type="component" value="Unassembled WGS sequence"/>
</dbReference>
<comment type="caution">
    <text evidence="2">The sequence shown here is derived from an EMBL/GenBank/DDBJ whole genome shotgun (WGS) entry which is preliminary data.</text>
</comment>
<keyword evidence="3" id="KW-1185">Reference proteome</keyword>
<accession>A0ABU5LUK7</accession>
<evidence type="ECO:0000256" key="1">
    <source>
        <dbReference type="SAM" id="SignalP"/>
    </source>
</evidence>
<sequence length="170" mass="18240">MKWLPVALLIVPTMASAQMPEDKTRAVDELLACRAVREDAGRLACFDRATEKLAGARASGELMVLDRKVVVARKQQRFGLTTPTSEMFGGGAADQATEVRQLDSKVVAAAPAKAYGRYDIQLANGSVWQTTETMAFPPKAGAEVTVKEGTLGSYRLSVAGGRSVLAKRIR</sequence>
<dbReference type="EMBL" id="JAOBTW010000022">
    <property type="protein sequence ID" value="MDZ7283623.1"/>
    <property type="molecule type" value="Genomic_DNA"/>
</dbReference>
<feature type="chain" id="PRO_5046511899" evidence="1">
    <location>
        <begin position="18"/>
        <end position="170"/>
    </location>
</feature>
<keyword evidence="1" id="KW-0732">Signal</keyword>
<organism evidence="2 3">
    <name type="scientific">Sphingomonas sanguinis</name>
    <dbReference type="NCBI Taxonomy" id="33051"/>
    <lineage>
        <taxon>Bacteria</taxon>
        <taxon>Pseudomonadati</taxon>
        <taxon>Pseudomonadota</taxon>
        <taxon>Alphaproteobacteria</taxon>
        <taxon>Sphingomonadales</taxon>
        <taxon>Sphingomonadaceae</taxon>
        <taxon>Sphingomonas</taxon>
    </lineage>
</organism>
<gene>
    <name evidence="2" type="ORF">N4G62_16470</name>
</gene>
<name>A0ABU5LUK7_9SPHN</name>